<sequence length="455" mass="51099">MNDVIYDVSPRPRRPQMPVEITEEFAGVLSQDGIPINSNFDKTLGTIVNIIVSYDMSWSKRGNGRSYDSLNGYGAIIGSAKAMEADAGAELLTRSIILKECDLNVKIAVGDEDSSLMSAVNKSNHVNKIYKLADMNHKCFSYAIAQNEGDSVGLAKNSRCIPHHLFDKHENCGRWCKKASNSNSDSYKQQFIINDEKLYDNLQLIFDSYADNAFKFCISASSQANEAFHHTVSRKFPKNKNYSMSSSGDTRVACAVLVKNEGDSYLTNVKKSLNLDDSTMTSQKIIEKDKVTMVVFDLETSGRSKHSDILQIAAIADKDIFSVYVRPTQHIEESASEVNGLTNIDGELYLHGKKLLTLSIIEALQSFYSFLSRIGGTCILVAHNSTFDTSFLLREVIKYSLENEYHKIIYRFADSLKLLKRKFPQRQIKGMFTLSRLAEDLLEINVCKENFHEAT</sequence>
<evidence type="ECO:0000256" key="1">
    <source>
        <dbReference type="ARBA" id="ARBA00022722"/>
    </source>
</evidence>
<dbReference type="GO" id="GO:0008408">
    <property type="term" value="F:3'-5' exonuclease activity"/>
    <property type="evidence" value="ECO:0007669"/>
    <property type="project" value="TreeGrafter"/>
</dbReference>
<keyword evidence="6" id="KW-1185">Reference proteome</keyword>
<keyword evidence="1" id="KW-0540">Nuclease</keyword>
<dbReference type="CDD" id="cd06127">
    <property type="entry name" value="DEDDh"/>
    <property type="match status" value="1"/>
</dbReference>
<feature type="domain" description="Exonuclease" evidence="4">
    <location>
        <begin position="292"/>
        <end position="453"/>
    </location>
</feature>
<reference evidence="5" key="2">
    <citation type="submission" date="2023-03" db="EMBL/GenBank/DDBJ databases">
        <authorList>
            <person name="Inwood S.N."/>
            <person name="Skelly J.G."/>
            <person name="Guhlin J."/>
            <person name="Harrop T.W.R."/>
            <person name="Goldson S.G."/>
            <person name="Dearden P.K."/>
        </authorList>
    </citation>
    <scope>NUCLEOTIDE SEQUENCE</scope>
    <source>
        <strain evidence="5">Lincoln</strain>
        <tissue evidence="5">Whole body</tissue>
    </source>
</reference>
<evidence type="ECO:0000313" key="6">
    <source>
        <dbReference type="Proteomes" id="UP001168972"/>
    </source>
</evidence>
<dbReference type="EMBL" id="JAQQBR010001831">
    <property type="protein sequence ID" value="KAK0167761.1"/>
    <property type="molecule type" value="Genomic_DNA"/>
</dbReference>
<proteinExistence type="predicted"/>
<name>A0AA39FE78_MICHY</name>
<dbReference type="Proteomes" id="UP001168972">
    <property type="component" value="Unassembled WGS sequence"/>
</dbReference>
<evidence type="ECO:0000256" key="3">
    <source>
        <dbReference type="ARBA" id="ARBA00022839"/>
    </source>
</evidence>
<gene>
    <name evidence="5" type="ORF">PV327_001625</name>
</gene>
<dbReference type="Gene3D" id="3.30.420.10">
    <property type="entry name" value="Ribonuclease H-like superfamily/Ribonuclease H"/>
    <property type="match status" value="1"/>
</dbReference>
<dbReference type="InterPro" id="IPR013520">
    <property type="entry name" value="Ribonucl_H"/>
</dbReference>
<evidence type="ECO:0000313" key="5">
    <source>
        <dbReference type="EMBL" id="KAK0167761.1"/>
    </source>
</evidence>
<evidence type="ECO:0000259" key="4">
    <source>
        <dbReference type="SMART" id="SM00479"/>
    </source>
</evidence>
<dbReference type="AlphaFoldDB" id="A0AA39FE78"/>
<comment type="caution">
    <text evidence="5">The sequence shown here is derived from an EMBL/GenBank/DDBJ whole genome shotgun (WGS) entry which is preliminary data.</text>
</comment>
<dbReference type="InterPro" id="IPR012337">
    <property type="entry name" value="RNaseH-like_sf"/>
</dbReference>
<dbReference type="SUPFAM" id="SSF53098">
    <property type="entry name" value="Ribonuclease H-like"/>
    <property type="match status" value="1"/>
</dbReference>
<evidence type="ECO:0000256" key="2">
    <source>
        <dbReference type="ARBA" id="ARBA00022801"/>
    </source>
</evidence>
<organism evidence="5 6">
    <name type="scientific">Microctonus hyperodae</name>
    <name type="common">Parasitoid wasp</name>
    <dbReference type="NCBI Taxonomy" id="165561"/>
    <lineage>
        <taxon>Eukaryota</taxon>
        <taxon>Metazoa</taxon>
        <taxon>Ecdysozoa</taxon>
        <taxon>Arthropoda</taxon>
        <taxon>Hexapoda</taxon>
        <taxon>Insecta</taxon>
        <taxon>Pterygota</taxon>
        <taxon>Neoptera</taxon>
        <taxon>Endopterygota</taxon>
        <taxon>Hymenoptera</taxon>
        <taxon>Apocrita</taxon>
        <taxon>Ichneumonoidea</taxon>
        <taxon>Braconidae</taxon>
        <taxon>Euphorinae</taxon>
        <taxon>Microctonus</taxon>
    </lineage>
</organism>
<reference evidence="5" key="1">
    <citation type="journal article" date="2023" name="bioRxiv">
        <title>Scaffold-level genome assemblies of two parasitoid biocontrol wasps reveal the parthenogenesis mechanism and an associated novel virus.</title>
        <authorList>
            <person name="Inwood S."/>
            <person name="Skelly J."/>
            <person name="Guhlin J."/>
            <person name="Harrop T."/>
            <person name="Goldson S."/>
            <person name="Dearden P."/>
        </authorList>
    </citation>
    <scope>NUCLEOTIDE SEQUENCE</scope>
    <source>
        <strain evidence="5">Lincoln</strain>
        <tissue evidence="5">Whole body</tissue>
    </source>
</reference>
<accession>A0AA39FE78</accession>
<dbReference type="SMART" id="SM00479">
    <property type="entry name" value="EXOIII"/>
    <property type="match status" value="1"/>
</dbReference>
<dbReference type="InterPro" id="IPR036397">
    <property type="entry name" value="RNaseH_sf"/>
</dbReference>
<dbReference type="PANTHER" id="PTHR30231">
    <property type="entry name" value="DNA POLYMERASE III SUBUNIT EPSILON"/>
    <property type="match status" value="1"/>
</dbReference>
<dbReference type="Pfam" id="PF22123">
    <property type="entry name" value="Exu_RNase_H_like"/>
    <property type="match status" value="1"/>
</dbReference>
<keyword evidence="2" id="KW-0378">Hydrolase</keyword>
<keyword evidence="3" id="KW-0269">Exonuclease</keyword>
<dbReference type="GO" id="GO:0003676">
    <property type="term" value="F:nucleic acid binding"/>
    <property type="evidence" value="ECO:0007669"/>
    <property type="project" value="InterPro"/>
</dbReference>
<dbReference type="InterPro" id="IPR054362">
    <property type="entry name" value="Exu_RNase_H-like"/>
</dbReference>
<protein>
    <recommendedName>
        <fullName evidence="4">Exonuclease domain-containing protein</fullName>
    </recommendedName>
</protein>
<dbReference type="PANTHER" id="PTHR30231:SF4">
    <property type="entry name" value="PROTEIN NEN2"/>
    <property type="match status" value="1"/>
</dbReference>